<protein>
    <recommendedName>
        <fullName evidence="1">DUF1985 domain-containing protein</fullName>
    </recommendedName>
</protein>
<organism evidence="2 3">
    <name type="scientific">Eutrema salsugineum</name>
    <name type="common">Saltwater cress</name>
    <name type="synonym">Sisymbrium salsugineum</name>
    <dbReference type="NCBI Taxonomy" id="72664"/>
    <lineage>
        <taxon>Eukaryota</taxon>
        <taxon>Viridiplantae</taxon>
        <taxon>Streptophyta</taxon>
        <taxon>Embryophyta</taxon>
        <taxon>Tracheophyta</taxon>
        <taxon>Spermatophyta</taxon>
        <taxon>Magnoliopsida</taxon>
        <taxon>eudicotyledons</taxon>
        <taxon>Gunneridae</taxon>
        <taxon>Pentapetalae</taxon>
        <taxon>rosids</taxon>
        <taxon>malvids</taxon>
        <taxon>Brassicales</taxon>
        <taxon>Brassicaceae</taxon>
        <taxon>Eutremeae</taxon>
        <taxon>Eutrema</taxon>
    </lineage>
</organism>
<keyword evidence="3" id="KW-1185">Reference proteome</keyword>
<feature type="non-terminal residue" evidence="2">
    <location>
        <position position="1"/>
    </location>
</feature>
<name>V4NCG7_EUTSA</name>
<dbReference type="STRING" id="72664.V4NCG7"/>
<evidence type="ECO:0000313" key="3">
    <source>
        <dbReference type="Proteomes" id="UP000030689"/>
    </source>
</evidence>
<accession>V4NCG7</accession>
<dbReference type="Proteomes" id="UP000030689">
    <property type="component" value="Unassembled WGS sequence"/>
</dbReference>
<evidence type="ECO:0000313" key="2">
    <source>
        <dbReference type="EMBL" id="ESQ43671.1"/>
    </source>
</evidence>
<dbReference type="PANTHER" id="PTHR48449:SF1">
    <property type="entry name" value="DUF1985 DOMAIN-CONTAINING PROTEIN"/>
    <property type="match status" value="1"/>
</dbReference>
<reference evidence="2 3" key="1">
    <citation type="journal article" date="2013" name="Front. Plant Sci.">
        <title>The Reference Genome of the Halophytic Plant Eutrema salsugineum.</title>
        <authorList>
            <person name="Yang R."/>
            <person name="Jarvis D.E."/>
            <person name="Chen H."/>
            <person name="Beilstein M.A."/>
            <person name="Grimwood J."/>
            <person name="Jenkins J."/>
            <person name="Shu S."/>
            <person name="Prochnik S."/>
            <person name="Xin M."/>
            <person name="Ma C."/>
            <person name="Schmutz J."/>
            <person name="Wing R.A."/>
            <person name="Mitchell-Olds T."/>
            <person name="Schumaker K.S."/>
            <person name="Wang X."/>
        </authorList>
    </citation>
    <scope>NUCLEOTIDE SEQUENCE [LARGE SCALE GENOMIC DNA]</scope>
</reference>
<dbReference type="OMA" id="TINTHYK"/>
<proteinExistence type="predicted"/>
<dbReference type="PANTHER" id="PTHR48449">
    <property type="entry name" value="DUF1985 DOMAIN-CONTAINING PROTEIN"/>
    <property type="match status" value="1"/>
</dbReference>
<dbReference type="Pfam" id="PF09331">
    <property type="entry name" value="DUF1985"/>
    <property type="match status" value="1"/>
</dbReference>
<dbReference type="KEGG" id="eus:EUTSA_v10015760mg"/>
<dbReference type="Gramene" id="ESQ43671">
    <property type="protein sequence ID" value="ESQ43671"/>
    <property type="gene ID" value="EUTSA_v10015760mg"/>
</dbReference>
<dbReference type="EMBL" id="KI517464">
    <property type="protein sequence ID" value="ESQ43671.1"/>
    <property type="molecule type" value="Genomic_DNA"/>
</dbReference>
<feature type="domain" description="DUF1985" evidence="1">
    <location>
        <begin position="45"/>
        <end position="185"/>
    </location>
</feature>
<evidence type="ECO:0000259" key="1">
    <source>
        <dbReference type="Pfam" id="PF09331"/>
    </source>
</evidence>
<sequence>CLTLIRDIIKGTSEFDRIRQSCFGPLFDLPAFRCPVSCKLIHTLLTRQLMTKKQYELWIVFGGHPFHFSLQEFCTVTGLPAGEYPEDYVPDNNTSSNKKLDDTWLELIGDDPGTSLADIAKLLKEKTDMSSGKKLRLALLLIVDGVFIANTQVHRPTPKYVRMLTDVNGILSFPWGRESFLKTISCMRPAKKSNTSNKDPVASFRQQMRQCSFRLVEARDQIRCQNEKIKDLKGSLKPFTQKIKTGSFAESSDSFADMFEQIAQEKKKLELKATTLRNRESWLR</sequence>
<dbReference type="InterPro" id="IPR015410">
    <property type="entry name" value="DUF1985"/>
</dbReference>
<gene>
    <name evidence="2" type="ORF">EUTSA_v10015760mg</name>
</gene>
<dbReference type="AlphaFoldDB" id="V4NCG7"/>